<dbReference type="Bgee" id="ENSOANG00000008016">
    <property type="expression patterns" value="Expressed in ovary"/>
</dbReference>
<dbReference type="AlphaFoldDB" id="F7G153"/>
<accession>F7G153</accession>
<evidence type="ECO:0000256" key="10">
    <source>
        <dbReference type="ARBA" id="ARBA00023319"/>
    </source>
</evidence>
<keyword evidence="2" id="KW-1003">Cell membrane</keyword>
<evidence type="ECO:0000256" key="12">
    <source>
        <dbReference type="SAM" id="Phobius"/>
    </source>
</evidence>
<feature type="transmembrane region" description="Helical" evidence="12">
    <location>
        <begin position="164"/>
        <end position="187"/>
    </location>
</feature>
<evidence type="ECO:0000313" key="15">
    <source>
        <dbReference type="Proteomes" id="UP000002279"/>
    </source>
</evidence>
<comment type="subcellular location">
    <subcellularLocation>
        <location evidence="1">Cell membrane</location>
        <topology evidence="1">Single-pass type I membrane protein</topology>
    </subcellularLocation>
</comment>
<evidence type="ECO:0000256" key="5">
    <source>
        <dbReference type="ARBA" id="ARBA00022859"/>
    </source>
</evidence>
<comment type="similarity">
    <text evidence="11">Belongs to the CD300 family.</text>
</comment>
<dbReference type="PANTHER" id="PTHR11860">
    <property type="entry name" value="POLYMERIC-IMMUNOGLOBULIN RECEPTOR"/>
    <property type="match status" value="1"/>
</dbReference>
<evidence type="ECO:0000256" key="1">
    <source>
        <dbReference type="ARBA" id="ARBA00004251"/>
    </source>
</evidence>
<dbReference type="GO" id="GO:0002376">
    <property type="term" value="P:immune system process"/>
    <property type="evidence" value="ECO:0007669"/>
    <property type="project" value="UniProtKB-KW"/>
</dbReference>
<evidence type="ECO:0000259" key="13">
    <source>
        <dbReference type="PROSITE" id="PS50835"/>
    </source>
</evidence>
<keyword evidence="9" id="KW-0675">Receptor</keyword>
<dbReference type="OMA" id="MWQISAL"/>
<dbReference type="InterPro" id="IPR013106">
    <property type="entry name" value="Ig_V-set"/>
</dbReference>
<protein>
    <recommendedName>
        <fullName evidence="13">Ig-like domain-containing protein</fullName>
    </recommendedName>
</protein>
<dbReference type="InterPro" id="IPR007110">
    <property type="entry name" value="Ig-like_dom"/>
</dbReference>
<dbReference type="Proteomes" id="UP000002279">
    <property type="component" value="Unplaced"/>
</dbReference>
<keyword evidence="15" id="KW-1185">Reference proteome</keyword>
<keyword evidence="7 12" id="KW-0472">Membrane</keyword>
<dbReference type="CDD" id="cd05716">
    <property type="entry name" value="IgV_pIgR_like"/>
    <property type="match status" value="1"/>
</dbReference>
<keyword evidence="6 12" id="KW-1133">Transmembrane helix</keyword>
<reference evidence="14" key="2">
    <citation type="submission" date="2025-09" db="UniProtKB">
        <authorList>
            <consortium name="Ensembl"/>
        </authorList>
    </citation>
    <scope>IDENTIFICATION</scope>
    <source>
        <strain evidence="14">Glennie</strain>
    </source>
</reference>
<organism evidence="14 15">
    <name type="scientific">Ornithorhynchus anatinus</name>
    <name type="common">Duckbill platypus</name>
    <dbReference type="NCBI Taxonomy" id="9258"/>
    <lineage>
        <taxon>Eukaryota</taxon>
        <taxon>Metazoa</taxon>
        <taxon>Chordata</taxon>
        <taxon>Craniata</taxon>
        <taxon>Vertebrata</taxon>
        <taxon>Euteleostomi</taxon>
        <taxon>Mammalia</taxon>
        <taxon>Monotremata</taxon>
        <taxon>Ornithorhynchidae</taxon>
        <taxon>Ornithorhynchus</taxon>
    </lineage>
</organism>
<keyword evidence="3 12" id="KW-0812">Transmembrane</keyword>
<keyword evidence="8" id="KW-1015">Disulfide bond</keyword>
<reference evidence="14" key="1">
    <citation type="submission" date="2025-08" db="UniProtKB">
        <authorList>
            <consortium name="Ensembl"/>
        </authorList>
    </citation>
    <scope>IDENTIFICATION</scope>
    <source>
        <strain evidence="14">Glennie</strain>
    </source>
</reference>
<dbReference type="Gene3D" id="2.60.40.10">
    <property type="entry name" value="Immunoglobulins"/>
    <property type="match status" value="1"/>
</dbReference>
<dbReference type="InterPro" id="IPR036179">
    <property type="entry name" value="Ig-like_dom_sf"/>
</dbReference>
<dbReference type="InterPro" id="IPR013783">
    <property type="entry name" value="Ig-like_fold"/>
</dbReference>
<dbReference type="PANTHER" id="PTHR11860:SF101">
    <property type="entry name" value="CMRF35-LIKE MOLECULE 1"/>
    <property type="match status" value="1"/>
</dbReference>
<dbReference type="Ensembl" id="ENSOANT00000007324.3">
    <property type="protein sequence ID" value="ENSOANP00000007322.3"/>
    <property type="gene ID" value="ENSOANG00000008016.3"/>
</dbReference>
<evidence type="ECO:0000256" key="3">
    <source>
        <dbReference type="ARBA" id="ARBA00022692"/>
    </source>
</evidence>
<keyword evidence="5" id="KW-0391">Immunity</keyword>
<keyword evidence="4" id="KW-0732">Signal</keyword>
<proteinExistence type="inferred from homology"/>
<dbReference type="FunFam" id="2.60.40.10:FF:000370">
    <property type="entry name" value="CMRF35-like molecule 1"/>
    <property type="match status" value="1"/>
</dbReference>
<sequence>MFWGGGHNLFLPDISSPRGPEEVASIQGESLTVMCQYNQGWERNQKWWCRGADWESCKVIVKTSRSERDNGRVSIRDRPGNRTFTVTMENVTVGDTDTYWCGIQRVEAALGARVTVTISTGTQLPLDKWDLATASSGLSTPTPSQRSLTPVPPSPASRSFLEDVHILILFFLKVLTLLGLVGAFIWVNKPQRRGRSKSL</sequence>
<name>F7G153_ORNAN</name>
<dbReference type="InterPro" id="IPR003599">
    <property type="entry name" value="Ig_sub"/>
</dbReference>
<evidence type="ECO:0000313" key="14">
    <source>
        <dbReference type="Ensembl" id="ENSOANP00000007322.3"/>
    </source>
</evidence>
<dbReference type="SUPFAM" id="SSF48726">
    <property type="entry name" value="Immunoglobulin"/>
    <property type="match status" value="1"/>
</dbReference>
<evidence type="ECO:0000256" key="9">
    <source>
        <dbReference type="ARBA" id="ARBA00023170"/>
    </source>
</evidence>
<evidence type="ECO:0000256" key="6">
    <source>
        <dbReference type="ARBA" id="ARBA00022989"/>
    </source>
</evidence>
<dbReference type="InterPro" id="IPR050671">
    <property type="entry name" value="CD300_family_receptors"/>
</dbReference>
<evidence type="ECO:0000256" key="11">
    <source>
        <dbReference type="ARBA" id="ARBA00043958"/>
    </source>
</evidence>
<dbReference type="GeneTree" id="ENSGT00940000154332"/>
<dbReference type="GO" id="GO:0005886">
    <property type="term" value="C:plasma membrane"/>
    <property type="evidence" value="ECO:0007669"/>
    <property type="project" value="UniProtKB-SubCell"/>
</dbReference>
<dbReference type="PROSITE" id="PS50835">
    <property type="entry name" value="IG_LIKE"/>
    <property type="match status" value="1"/>
</dbReference>
<evidence type="ECO:0000256" key="2">
    <source>
        <dbReference type="ARBA" id="ARBA00022475"/>
    </source>
</evidence>
<keyword evidence="10" id="KW-0393">Immunoglobulin domain</keyword>
<evidence type="ECO:0000256" key="7">
    <source>
        <dbReference type="ARBA" id="ARBA00023136"/>
    </source>
</evidence>
<dbReference type="Pfam" id="PF07686">
    <property type="entry name" value="V-set"/>
    <property type="match status" value="1"/>
</dbReference>
<dbReference type="SMART" id="SM00409">
    <property type="entry name" value="IG"/>
    <property type="match status" value="1"/>
</dbReference>
<feature type="domain" description="Ig-like" evidence="13">
    <location>
        <begin position="12"/>
        <end position="119"/>
    </location>
</feature>
<evidence type="ECO:0000256" key="8">
    <source>
        <dbReference type="ARBA" id="ARBA00023157"/>
    </source>
</evidence>
<evidence type="ECO:0000256" key="4">
    <source>
        <dbReference type="ARBA" id="ARBA00022729"/>
    </source>
</evidence>